<feature type="transmembrane region" description="Helical" evidence="6">
    <location>
        <begin position="166"/>
        <end position="185"/>
    </location>
</feature>
<evidence type="ECO:0000256" key="2">
    <source>
        <dbReference type="ARBA" id="ARBA00022448"/>
    </source>
</evidence>
<keyword evidence="2" id="KW-0813">Transport</keyword>
<dbReference type="InterPro" id="IPR036259">
    <property type="entry name" value="MFS_trans_sf"/>
</dbReference>
<feature type="transmembrane region" description="Helical" evidence="6">
    <location>
        <begin position="70"/>
        <end position="90"/>
    </location>
</feature>
<proteinExistence type="predicted"/>
<evidence type="ECO:0000256" key="3">
    <source>
        <dbReference type="ARBA" id="ARBA00022692"/>
    </source>
</evidence>
<dbReference type="Proteomes" id="UP000075880">
    <property type="component" value="Unassembled WGS sequence"/>
</dbReference>
<evidence type="ECO:0000256" key="6">
    <source>
        <dbReference type="SAM" id="Phobius"/>
    </source>
</evidence>
<dbReference type="PANTHER" id="PTHR23510">
    <property type="entry name" value="INNER MEMBRANE TRANSPORT PROTEIN YAJR"/>
    <property type="match status" value="1"/>
</dbReference>
<feature type="transmembrane region" description="Helical" evidence="6">
    <location>
        <begin position="391"/>
        <end position="411"/>
    </location>
</feature>
<evidence type="ECO:0000313" key="8">
    <source>
        <dbReference type="EnsemblMetazoa" id="ENSAATROPP015446"/>
    </source>
</evidence>
<dbReference type="InterPro" id="IPR051068">
    <property type="entry name" value="MFS_Domain-Containing_Protein"/>
</dbReference>
<name>A0AAG5DWD6_ANOAO</name>
<dbReference type="InterPro" id="IPR011701">
    <property type="entry name" value="MFS"/>
</dbReference>
<feature type="transmembrane region" description="Helical" evidence="6">
    <location>
        <begin position="133"/>
        <end position="154"/>
    </location>
</feature>
<comment type="subcellular location">
    <subcellularLocation>
        <location evidence="1">Endomembrane system</location>
        <topology evidence="1">Multi-pass membrane protein</topology>
    </subcellularLocation>
</comment>
<reference evidence="8" key="1">
    <citation type="submission" date="2024-04" db="UniProtKB">
        <authorList>
            <consortium name="EnsemblMetazoa"/>
        </authorList>
    </citation>
    <scope>IDENTIFICATION</scope>
    <source>
        <strain evidence="8">EBRO</strain>
    </source>
</reference>
<accession>A0AAG5DWD6</accession>
<dbReference type="PROSITE" id="PS50850">
    <property type="entry name" value="MFS"/>
    <property type="match status" value="1"/>
</dbReference>
<feature type="transmembrane region" description="Helical" evidence="6">
    <location>
        <begin position="205"/>
        <end position="224"/>
    </location>
</feature>
<feature type="transmembrane region" description="Helical" evidence="6">
    <location>
        <begin position="102"/>
        <end position="121"/>
    </location>
</feature>
<evidence type="ECO:0000256" key="4">
    <source>
        <dbReference type="ARBA" id="ARBA00022989"/>
    </source>
</evidence>
<evidence type="ECO:0000256" key="1">
    <source>
        <dbReference type="ARBA" id="ARBA00004127"/>
    </source>
</evidence>
<evidence type="ECO:0000256" key="5">
    <source>
        <dbReference type="ARBA" id="ARBA00023136"/>
    </source>
</evidence>
<feature type="transmembrane region" description="Helical" evidence="6">
    <location>
        <begin position="37"/>
        <end position="58"/>
    </location>
</feature>
<dbReference type="GO" id="GO:0005765">
    <property type="term" value="C:lysosomal membrane"/>
    <property type="evidence" value="ECO:0007669"/>
    <property type="project" value="TreeGrafter"/>
</dbReference>
<evidence type="ECO:0000259" key="7">
    <source>
        <dbReference type="PROSITE" id="PS50850"/>
    </source>
</evidence>
<organism evidence="8 9">
    <name type="scientific">Anopheles atroparvus</name>
    <name type="common">European mosquito</name>
    <dbReference type="NCBI Taxonomy" id="41427"/>
    <lineage>
        <taxon>Eukaryota</taxon>
        <taxon>Metazoa</taxon>
        <taxon>Ecdysozoa</taxon>
        <taxon>Arthropoda</taxon>
        <taxon>Hexapoda</taxon>
        <taxon>Insecta</taxon>
        <taxon>Pterygota</taxon>
        <taxon>Neoptera</taxon>
        <taxon>Endopterygota</taxon>
        <taxon>Diptera</taxon>
        <taxon>Nematocera</taxon>
        <taxon>Culicoidea</taxon>
        <taxon>Culicidae</taxon>
        <taxon>Anophelinae</taxon>
        <taxon>Anopheles</taxon>
    </lineage>
</organism>
<dbReference type="InterPro" id="IPR020846">
    <property type="entry name" value="MFS_dom"/>
</dbReference>
<dbReference type="PANTHER" id="PTHR23510:SF3">
    <property type="entry name" value="MAJOR FACILITATOR SUPERFAMILY DOMAIN-CONTAINING PROTEIN 8"/>
    <property type="match status" value="1"/>
</dbReference>
<keyword evidence="3 6" id="KW-0812">Transmembrane</keyword>
<sequence length="495" mass="55150">MMAAIKSWFSLKQSEKDRLTDLESDEEYRERWITIRLVYLSGFLMFLSFGVVTTGLWPYLEEMDPTAGKAFLSVIFAAPPAGQLLFSPLIGWYSNKVSSVRISFVLLTVLFVFANGLYSMIELFSMPYRKYVMLLSRFTFGIATSINTLSRAYISTATKLCERTQAISMSALGQTLGLALGPIIQASVSAVGNVGFQVCGVRFNMYTLGGWICAVAGIVYIVLLNPSYFKHRTIAAKEALRKSGTTIEKDTWKSLKLSSIWLIMMAYGILMFFYVTFQTAISPISLDQFAWSHEDSLFYLGILLTSGTACSCVVFLLLPQLCKRFNEQNVFVYFAMLPLFLSQVLMIPVGTNKILIANSQNGSDVEPTLGCPDSQKWCNTVPSINHYQLTISYAMLCISFSVGIAISQTILSKLLGTRPQGNWMALYTSIGGIMRIMGPGAVMIYVRHGTYWLFGLGSAVSGVVFIWTWLHKEHLQTARKSSIGAEMQLMTIHSK</sequence>
<dbReference type="AlphaFoldDB" id="A0AAG5DWD6"/>
<dbReference type="EnsemblMetazoa" id="ENSAATROPT017490">
    <property type="protein sequence ID" value="ENSAATROPP015446"/>
    <property type="gene ID" value="ENSAATROPG014297"/>
</dbReference>
<evidence type="ECO:0000313" key="9">
    <source>
        <dbReference type="Proteomes" id="UP000075880"/>
    </source>
</evidence>
<keyword evidence="9" id="KW-1185">Reference proteome</keyword>
<feature type="transmembrane region" description="Helical" evidence="6">
    <location>
        <begin position="423"/>
        <end position="445"/>
    </location>
</feature>
<dbReference type="Pfam" id="PF07690">
    <property type="entry name" value="MFS_1"/>
    <property type="match status" value="1"/>
</dbReference>
<protein>
    <recommendedName>
        <fullName evidence="7">Major facilitator superfamily (MFS) profile domain-containing protein</fullName>
    </recommendedName>
</protein>
<feature type="domain" description="Major facilitator superfamily (MFS) profile" evidence="7">
    <location>
        <begin position="34"/>
        <end position="476"/>
    </location>
</feature>
<dbReference type="GO" id="GO:0022857">
    <property type="term" value="F:transmembrane transporter activity"/>
    <property type="evidence" value="ECO:0007669"/>
    <property type="project" value="InterPro"/>
</dbReference>
<feature type="transmembrane region" description="Helical" evidence="6">
    <location>
        <begin position="259"/>
        <end position="277"/>
    </location>
</feature>
<feature type="transmembrane region" description="Helical" evidence="6">
    <location>
        <begin position="451"/>
        <end position="470"/>
    </location>
</feature>
<dbReference type="GO" id="GO:0012505">
    <property type="term" value="C:endomembrane system"/>
    <property type="evidence" value="ECO:0007669"/>
    <property type="project" value="UniProtKB-SubCell"/>
</dbReference>
<feature type="transmembrane region" description="Helical" evidence="6">
    <location>
        <begin position="330"/>
        <end position="349"/>
    </location>
</feature>
<keyword evidence="4 6" id="KW-1133">Transmembrane helix</keyword>
<dbReference type="SUPFAM" id="SSF103473">
    <property type="entry name" value="MFS general substrate transporter"/>
    <property type="match status" value="1"/>
</dbReference>
<feature type="transmembrane region" description="Helical" evidence="6">
    <location>
        <begin position="297"/>
        <end position="318"/>
    </location>
</feature>
<keyword evidence="5 6" id="KW-0472">Membrane</keyword>
<dbReference type="Gene3D" id="1.20.1250.20">
    <property type="entry name" value="MFS general substrate transporter like domains"/>
    <property type="match status" value="1"/>
</dbReference>